<keyword evidence="9" id="KW-1185">Reference proteome</keyword>
<dbReference type="InterPro" id="IPR000943">
    <property type="entry name" value="RNA_pol_sigma70"/>
</dbReference>
<dbReference type="RefSeq" id="WP_251800809.1">
    <property type="nucleotide sequence ID" value="NZ_JAMQOL010000037.1"/>
</dbReference>
<evidence type="ECO:0000256" key="1">
    <source>
        <dbReference type="ARBA" id="ARBA00023015"/>
    </source>
</evidence>
<dbReference type="Proteomes" id="UP001523216">
    <property type="component" value="Unassembled WGS sequence"/>
</dbReference>
<reference evidence="8 9" key="1">
    <citation type="submission" date="2022-06" db="EMBL/GenBank/DDBJ databases">
        <title>Actinoplanes abujensis sp. nov., isolated from Nigerian arid soil.</title>
        <authorList>
            <person name="Ding P."/>
        </authorList>
    </citation>
    <scope>NUCLEOTIDE SEQUENCE [LARGE SCALE GENOMIC DNA]</scope>
    <source>
        <strain evidence="9">TRM88002</strain>
    </source>
</reference>
<accession>A0ABT0Y4P1</accession>
<evidence type="ECO:0000259" key="7">
    <source>
        <dbReference type="Pfam" id="PF04545"/>
    </source>
</evidence>
<dbReference type="Pfam" id="PF04539">
    <property type="entry name" value="Sigma70_r3"/>
    <property type="match status" value="1"/>
</dbReference>
<dbReference type="Gene3D" id="1.20.120.1810">
    <property type="match status" value="1"/>
</dbReference>
<dbReference type="InterPro" id="IPR013325">
    <property type="entry name" value="RNA_pol_sigma_r2"/>
</dbReference>
<organism evidence="8 9">
    <name type="scientific">Paractinoplanes hotanensis</name>
    <dbReference type="NCBI Taxonomy" id="2906497"/>
    <lineage>
        <taxon>Bacteria</taxon>
        <taxon>Bacillati</taxon>
        <taxon>Actinomycetota</taxon>
        <taxon>Actinomycetes</taxon>
        <taxon>Micromonosporales</taxon>
        <taxon>Micromonosporaceae</taxon>
        <taxon>Paractinoplanes</taxon>
    </lineage>
</organism>
<dbReference type="PRINTS" id="PR00046">
    <property type="entry name" value="SIGMA70FCT"/>
</dbReference>
<keyword evidence="2" id="KW-0731">Sigma factor</keyword>
<evidence type="ECO:0000313" key="9">
    <source>
        <dbReference type="Proteomes" id="UP001523216"/>
    </source>
</evidence>
<keyword evidence="3" id="KW-0238">DNA-binding</keyword>
<dbReference type="InterPro" id="IPR007624">
    <property type="entry name" value="RNA_pol_sigma70_r3"/>
</dbReference>
<dbReference type="CDD" id="cd06171">
    <property type="entry name" value="Sigma70_r4"/>
    <property type="match status" value="1"/>
</dbReference>
<dbReference type="InterPro" id="IPR014322">
    <property type="entry name" value="RNA_pol_sigma-B/F/G"/>
</dbReference>
<dbReference type="Gene3D" id="1.10.10.10">
    <property type="entry name" value="Winged helix-like DNA-binding domain superfamily/Winged helix DNA-binding domain"/>
    <property type="match status" value="2"/>
</dbReference>
<dbReference type="NCBIfam" id="TIGR02980">
    <property type="entry name" value="SigBFG"/>
    <property type="match status" value="1"/>
</dbReference>
<evidence type="ECO:0000256" key="4">
    <source>
        <dbReference type="ARBA" id="ARBA00023163"/>
    </source>
</evidence>
<evidence type="ECO:0000256" key="3">
    <source>
        <dbReference type="ARBA" id="ARBA00023125"/>
    </source>
</evidence>
<evidence type="ECO:0000259" key="6">
    <source>
        <dbReference type="Pfam" id="PF04542"/>
    </source>
</evidence>
<dbReference type="PANTHER" id="PTHR30385">
    <property type="entry name" value="SIGMA FACTOR F FLAGELLAR"/>
    <property type="match status" value="1"/>
</dbReference>
<dbReference type="Pfam" id="PF04545">
    <property type="entry name" value="Sigma70_r4"/>
    <property type="match status" value="1"/>
</dbReference>
<evidence type="ECO:0000256" key="2">
    <source>
        <dbReference type="ARBA" id="ARBA00023082"/>
    </source>
</evidence>
<dbReference type="PANTHER" id="PTHR30385:SF4">
    <property type="entry name" value="RNA POLYMERASE SIGMA-E FACTOR"/>
    <property type="match status" value="1"/>
</dbReference>
<name>A0ABT0Y4P1_9ACTN</name>
<dbReference type="InterPro" id="IPR013324">
    <property type="entry name" value="RNA_pol_sigma_r3/r4-like"/>
</dbReference>
<dbReference type="InterPro" id="IPR007627">
    <property type="entry name" value="RNA_pol_sigma70_r2"/>
</dbReference>
<evidence type="ECO:0000259" key="5">
    <source>
        <dbReference type="Pfam" id="PF04539"/>
    </source>
</evidence>
<keyword evidence="1" id="KW-0805">Transcription regulation</keyword>
<proteinExistence type="predicted"/>
<gene>
    <name evidence="8" type="ORF">LXN57_25880</name>
</gene>
<feature type="domain" description="RNA polymerase sigma-70 region 3" evidence="5">
    <location>
        <begin position="126"/>
        <end position="194"/>
    </location>
</feature>
<dbReference type="SUPFAM" id="SSF88659">
    <property type="entry name" value="Sigma3 and sigma4 domains of RNA polymerase sigma factors"/>
    <property type="match status" value="2"/>
</dbReference>
<dbReference type="InterPro" id="IPR014284">
    <property type="entry name" value="RNA_pol_sigma-70_dom"/>
</dbReference>
<protein>
    <submittedName>
        <fullName evidence="8">SigB/SigF/SigG family RNA polymerase sigma factor</fullName>
    </submittedName>
</protein>
<sequence>MPGAYGGYASGVTRPPDCSPSDLLTALSLLPLEHPSRPALRGQAIEAWLPMAVRLASRYRHYGQPIDDLVQTATVGLIKAVDRFDPNRGVVFAGFAIPTILGEIRRYFRDRAWAVRVPRRLQEMRLRISATQNELTQKLGRSPTVADIATHLGTTEEQVLEGLEGGLAYNAVSLSEPVGRDDRLELGDTLGGDDHEYELVEARAALELAMSLLDRRDRTILILHFYGNQTQAEIAGQVGISQMHVSRLIARSLRQLRHAIDPGNGCAGRRNRSILTEV</sequence>
<feature type="domain" description="RNA polymerase sigma-70 region 2" evidence="6">
    <location>
        <begin position="45"/>
        <end position="113"/>
    </location>
</feature>
<dbReference type="NCBIfam" id="TIGR02937">
    <property type="entry name" value="sigma70-ECF"/>
    <property type="match status" value="1"/>
</dbReference>
<feature type="domain" description="RNA polymerase sigma-70 region 4" evidence="7">
    <location>
        <begin position="209"/>
        <end position="258"/>
    </location>
</feature>
<dbReference type="InterPro" id="IPR036388">
    <property type="entry name" value="WH-like_DNA-bd_sf"/>
</dbReference>
<dbReference type="InterPro" id="IPR007630">
    <property type="entry name" value="RNA_pol_sigma70_r4"/>
</dbReference>
<keyword evidence="4" id="KW-0804">Transcription</keyword>
<dbReference type="EMBL" id="JAMQOL010000037">
    <property type="protein sequence ID" value="MCM4081010.1"/>
    <property type="molecule type" value="Genomic_DNA"/>
</dbReference>
<dbReference type="SUPFAM" id="SSF88946">
    <property type="entry name" value="Sigma2 domain of RNA polymerase sigma factors"/>
    <property type="match status" value="1"/>
</dbReference>
<comment type="caution">
    <text evidence="8">The sequence shown here is derived from an EMBL/GenBank/DDBJ whole genome shotgun (WGS) entry which is preliminary data.</text>
</comment>
<dbReference type="Pfam" id="PF04542">
    <property type="entry name" value="Sigma70_r2"/>
    <property type="match status" value="1"/>
</dbReference>
<evidence type="ECO:0000313" key="8">
    <source>
        <dbReference type="EMBL" id="MCM4081010.1"/>
    </source>
</evidence>